<reference evidence="5 6" key="1">
    <citation type="journal article" date="2012" name="Genome Biol.">
        <title>The genome of the polar eukaryotic microalga coccomyxa subellipsoidea reveals traits of cold adaptation.</title>
        <authorList>
            <person name="Blanc G."/>
            <person name="Agarkova I."/>
            <person name="Grimwood J."/>
            <person name="Kuo A."/>
            <person name="Brueggeman A."/>
            <person name="Dunigan D."/>
            <person name="Gurnon J."/>
            <person name="Ladunga I."/>
            <person name="Lindquist E."/>
            <person name="Lucas S."/>
            <person name="Pangilinan J."/>
            <person name="Proschold T."/>
            <person name="Salamov A."/>
            <person name="Schmutz J."/>
            <person name="Weeks D."/>
            <person name="Yamada T."/>
            <person name="Claverie J.M."/>
            <person name="Grigoriev I."/>
            <person name="Van Etten J."/>
            <person name="Lomsadze A."/>
            <person name="Borodovsky M."/>
        </authorList>
    </citation>
    <scope>NUCLEOTIDE SEQUENCE [LARGE SCALE GENOMIC DNA]</scope>
    <source>
        <strain evidence="5 6">C-169</strain>
    </source>
</reference>
<evidence type="ECO:0000313" key="5">
    <source>
        <dbReference type="EMBL" id="EIE18718.1"/>
    </source>
</evidence>
<dbReference type="eggNOG" id="KOG0619">
    <property type="taxonomic scope" value="Eukaryota"/>
</dbReference>
<dbReference type="GO" id="GO:0005930">
    <property type="term" value="C:axoneme"/>
    <property type="evidence" value="ECO:0007669"/>
    <property type="project" value="UniProtKB-SubCell"/>
</dbReference>
<evidence type="ECO:0000259" key="4">
    <source>
        <dbReference type="PROSITE" id="PS50053"/>
    </source>
</evidence>
<dbReference type="InterPro" id="IPR001611">
    <property type="entry name" value="Leu-rich_rpt"/>
</dbReference>
<proteinExistence type="predicted"/>
<dbReference type="OrthoDB" id="2187496at2759"/>
<comment type="caution">
    <text evidence="5">The sequence shown here is derived from an EMBL/GenBank/DDBJ whole genome shotgun (WGS) entry which is preliminary data.</text>
</comment>
<dbReference type="PANTHER" id="PTHR48051:SF1">
    <property type="entry name" value="RAS SUPPRESSOR PROTEIN 1"/>
    <property type="match status" value="1"/>
</dbReference>
<evidence type="ECO:0000256" key="3">
    <source>
        <dbReference type="ARBA" id="ARBA00022737"/>
    </source>
</evidence>
<dbReference type="STRING" id="574566.I0YJZ9"/>
<keyword evidence="3" id="KW-0677">Repeat</keyword>
<dbReference type="SMART" id="SM00364">
    <property type="entry name" value="LRR_BAC"/>
    <property type="match status" value="6"/>
</dbReference>
<dbReference type="PROSITE" id="PS50053">
    <property type="entry name" value="UBIQUITIN_2"/>
    <property type="match status" value="1"/>
</dbReference>
<keyword evidence="6" id="KW-1185">Reference proteome</keyword>
<dbReference type="Gene3D" id="3.10.20.90">
    <property type="entry name" value="Phosphatidylinositol 3-kinase Catalytic Subunit, Chain A, domain 1"/>
    <property type="match status" value="1"/>
</dbReference>
<gene>
    <name evidence="5" type="ORF">COCSUDRAFT_20432</name>
</gene>
<keyword evidence="2" id="KW-0433">Leucine-rich repeat</keyword>
<evidence type="ECO:0000313" key="6">
    <source>
        <dbReference type="Proteomes" id="UP000007264"/>
    </source>
</evidence>
<dbReference type="PANTHER" id="PTHR48051">
    <property type="match status" value="1"/>
</dbReference>
<dbReference type="RefSeq" id="XP_005643262.1">
    <property type="nucleotide sequence ID" value="XM_005643205.1"/>
</dbReference>
<dbReference type="Pfam" id="PF00240">
    <property type="entry name" value="ubiquitin"/>
    <property type="match status" value="1"/>
</dbReference>
<feature type="domain" description="Ubiquitin-like" evidence="4">
    <location>
        <begin position="18"/>
        <end position="101"/>
    </location>
</feature>
<sequence length="389" mass="42538">MGSRGQHVINKFVSFVELNIFLQAFEHSVHCLYIVHFLRFPVDGTETVDDLIQKVEDASGVFARHQRLIFRGKMLERGSNMDESKLKDGSKVMLMASSTTATQVLNAHLSSMFRSLAKQKVCLCLQERAAVWGKTGVATIRDAGVAEVPSQLWDLGESLRAADLGGNRLTCLPSNIASLKSLTRLRLSGNRLVSEGVPWAQLAALTQLTVLALDHNKLTDISDGVRALQSLQSLNLAHNSLTQLPAAVGQLTALRRLDLRNNQLQSLPDQLGSCSALKELDAAENTLTALPESVGRLQKLRSLLLDKNRLKGVPAAVLRNCGALATLTLHGNPMTVEQLRESDGFAEFNARRCAKHDKQLEMQVFALSGGFDEGADQVQWQSWGAAPKK</sequence>
<dbReference type="InterPro" id="IPR050216">
    <property type="entry name" value="LRR_domain-containing"/>
</dbReference>
<dbReference type="InterPro" id="IPR003591">
    <property type="entry name" value="Leu-rich_rpt_typical-subtyp"/>
</dbReference>
<protein>
    <submittedName>
        <fullName evidence="5">L domain-like protein</fullName>
    </submittedName>
</protein>
<dbReference type="InterPro" id="IPR029071">
    <property type="entry name" value="Ubiquitin-like_domsf"/>
</dbReference>
<dbReference type="PROSITE" id="PS51450">
    <property type="entry name" value="LRR"/>
    <property type="match status" value="3"/>
</dbReference>
<name>I0YJZ9_COCSC</name>
<dbReference type="Gene3D" id="3.80.10.10">
    <property type="entry name" value="Ribonuclease Inhibitor"/>
    <property type="match status" value="1"/>
</dbReference>
<dbReference type="EMBL" id="AGSI01000022">
    <property type="protein sequence ID" value="EIE18718.1"/>
    <property type="molecule type" value="Genomic_DNA"/>
</dbReference>
<organism evidence="5 6">
    <name type="scientific">Coccomyxa subellipsoidea (strain C-169)</name>
    <name type="common">Green microalga</name>
    <dbReference type="NCBI Taxonomy" id="574566"/>
    <lineage>
        <taxon>Eukaryota</taxon>
        <taxon>Viridiplantae</taxon>
        <taxon>Chlorophyta</taxon>
        <taxon>core chlorophytes</taxon>
        <taxon>Trebouxiophyceae</taxon>
        <taxon>Trebouxiophyceae incertae sedis</taxon>
        <taxon>Coccomyxaceae</taxon>
        <taxon>Coccomyxa</taxon>
        <taxon>Coccomyxa subellipsoidea</taxon>
    </lineage>
</organism>
<dbReference type="KEGG" id="csl:COCSUDRAFT_20432"/>
<evidence type="ECO:0000256" key="2">
    <source>
        <dbReference type="ARBA" id="ARBA00022614"/>
    </source>
</evidence>
<dbReference type="CDD" id="cd17039">
    <property type="entry name" value="Ubl_ubiquitin_like"/>
    <property type="match status" value="1"/>
</dbReference>
<dbReference type="InterPro" id="IPR000626">
    <property type="entry name" value="Ubiquitin-like_dom"/>
</dbReference>
<dbReference type="GeneID" id="17036647"/>
<comment type="subcellular location">
    <subcellularLocation>
        <location evidence="1">Cytoplasm</location>
        <location evidence="1">Cytoskeleton</location>
        <location evidence="1">Cilium axoneme</location>
    </subcellularLocation>
</comment>
<dbReference type="SUPFAM" id="SSF54236">
    <property type="entry name" value="Ubiquitin-like"/>
    <property type="match status" value="1"/>
</dbReference>
<dbReference type="Pfam" id="PF13855">
    <property type="entry name" value="LRR_8"/>
    <property type="match status" value="1"/>
</dbReference>
<evidence type="ECO:0000256" key="1">
    <source>
        <dbReference type="ARBA" id="ARBA00004430"/>
    </source>
</evidence>
<dbReference type="SMART" id="SM00369">
    <property type="entry name" value="LRR_TYP"/>
    <property type="match status" value="5"/>
</dbReference>
<dbReference type="SUPFAM" id="SSF52058">
    <property type="entry name" value="L domain-like"/>
    <property type="match status" value="1"/>
</dbReference>
<dbReference type="AlphaFoldDB" id="I0YJZ9"/>
<accession>I0YJZ9</accession>
<dbReference type="Proteomes" id="UP000007264">
    <property type="component" value="Unassembled WGS sequence"/>
</dbReference>
<dbReference type="InterPro" id="IPR032675">
    <property type="entry name" value="LRR_dom_sf"/>
</dbReference>